<accession>A0A7X1BUB4</accession>
<keyword evidence="1" id="KW-0812">Transmembrane</keyword>
<protein>
    <submittedName>
        <fullName evidence="2">Uncharacterized protein</fullName>
    </submittedName>
</protein>
<feature type="transmembrane region" description="Helical" evidence="1">
    <location>
        <begin position="31"/>
        <end position="55"/>
    </location>
</feature>
<proteinExistence type="predicted"/>
<keyword evidence="1" id="KW-0472">Membrane</keyword>
<dbReference type="AlphaFoldDB" id="A0A7X1BUB4"/>
<feature type="transmembrane region" description="Helical" evidence="1">
    <location>
        <begin position="6"/>
        <end position="24"/>
    </location>
</feature>
<evidence type="ECO:0000313" key="3">
    <source>
        <dbReference type="Proteomes" id="UP000548504"/>
    </source>
</evidence>
<dbReference type="EMBL" id="JACLAG010000006">
    <property type="protein sequence ID" value="MBC2622151.1"/>
    <property type="molecule type" value="Genomic_DNA"/>
</dbReference>
<evidence type="ECO:0000256" key="1">
    <source>
        <dbReference type="SAM" id="Phobius"/>
    </source>
</evidence>
<feature type="transmembrane region" description="Helical" evidence="1">
    <location>
        <begin position="61"/>
        <end position="82"/>
    </location>
</feature>
<name>A0A7X1BUB4_9ENTR</name>
<evidence type="ECO:0000313" key="2">
    <source>
        <dbReference type="EMBL" id="MBC2622151.1"/>
    </source>
</evidence>
<dbReference type="RefSeq" id="WP_185656378.1">
    <property type="nucleotide sequence ID" value="NZ_JACLAG010000006.1"/>
</dbReference>
<comment type="caution">
    <text evidence="2">The sequence shown here is derived from an EMBL/GenBank/DDBJ whole genome shotgun (WGS) entry which is preliminary data.</text>
</comment>
<keyword evidence="1" id="KW-1133">Transmembrane helix</keyword>
<dbReference type="Proteomes" id="UP000548504">
    <property type="component" value="Unassembled WGS sequence"/>
</dbReference>
<gene>
    <name evidence="2" type="ORF">H7I73_21180</name>
</gene>
<reference evidence="2 3" key="1">
    <citation type="submission" date="2020-08" db="EMBL/GenBank/DDBJ databases">
        <title>Emergence and comparative genomics analysis of Citrobacter in Fennec fox imported from North Africa to China.</title>
        <authorList>
            <person name="Zheng B."/>
        </authorList>
    </citation>
    <scope>NUCLEOTIDE SEQUENCE [LARGE SCALE GENOMIC DNA]</scope>
    <source>
        <strain evidence="2 3">FF141</strain>
    </source>
</reference>
<organism evidence="2 3">
    <name type="scientific">Citrobacter cronae</name>
    <dbReference type="NCBI Taxonomy" id="1748967"/>
    <lineage>
        <taxon>Bacteria</taxon>
        <taxon>Pseudomonadati</taxon>
        <taxon>Pseudomonadota</taxon>
        <taxon>Gammaproteobacteria</taxon>
        <taxon>Enterobacterales</taxon>
        <taxon>Enterobacteriaceae</taxon>
        <taxon>Citrobacter</taxon>
        <taxon>Citrobacter freundii complex</taxon>
    </lineage>
</organism>
<sequence>MEFITPYTVGAGIAVYFFLTLFLFGFNLAQYLLLISAVWFGMCITAEAVAIKLQLGGQENVVWFALGFCCCVLAGGVIFRGWKVFEKFKERKNET</sequence>